<sequence length="73" mass="7860">MLLGNCTTATRSISEQLDRPLTRGQRVRLRVHLLACRGCRAYASQLATLRLATRIVSGQSDVGATSTSNAAPF</sequence>
<gene>
    <name evidence="2" type="ORF">PCA20602_04790</name>
</gene>
<keyword evidence="3" id="KW-1185">Reference proteome</keyword>
<reference evidence="2 3" key="1">
    <citation type="submission" date="2019-08" db="EMBL/GenBank/DDBJ databases">
        <authorList>
            <person name="Peeters C."/>
        </authorList>
    </citation>
    <scope>NUCLEOTIDE SEQUENCE [LARGE SCALE GENOMIC DNA]</scope>
    <source>
        <strain evidence="2 3">LMG 20602</strain>
    </source>
</reference>
<accession>A0ABY6WBK2</accession>
<dbReference type="Proteomes" id="UP000366065">
    <property type="component" value="Unassembled WGS sequence"/>
</dbReference>
<feature type="domain" description="Putative zinc-finger" evidence="1">
    <location>
        <begin position="6"/>
        <end position="40"/>
    </location>
</feature>
<organism evidence="2 3">
    <name type="scientific">Pandoraea capi</name>
    <dbReference type="NCBI Taxonomy" id="2508286"/>
    <lineage>
        <taxon>Bacteria</taxon>
        <taxon>Pseudomonadati</taxon>
        <taxon>Pseudomonadota</taxon>
        <taxon>Betaproteobacteria</taxon>
        <taxon>Burkholderiales</taxon>
        <taxon>Burkholderiaceae</taxon>
        <taxon>Pandoraea</taxon>
    </lineage>
</organism>
<dbReference type="EMBL" id="CABPRV010000015">
    <property type="protein sequence ID" value="VVE52283.1"/>
    <property type="molecule type" value="Genomic_DNA"/>
</dbReference>
<comment type="caution">
    <text evidence="2">The sequence shown here is derived from an EMBL/GenBank/DDBJ whole genome shotgun (WGS) entry which is preliminary data.</text>
</comment>
<evidence type="ECO:0000313" key="3">
    <source>
        <dbReference type="Proteomes" id="UP000366065"/>
    </source>
</evidence>
<evidence type="ECO:0000259" key="1">
    <source>
        <dbReference type="Pfam" id="PF13490"/>
    </source>
</evidence>
<dbReference type="RefSeq" id="WP_150723297.1">
    <property type="nucleotide sequence ID" value="NZ_CABPRV010000015.1"/>
</dbReference>
<proteinExistence type="predicted"/>
<name>A0ABY6WBK2_9BURK</name>
<dbReference type="InterPro" id="IPR027383">
    <property type="entry name" value="Znf_put"/>
</dbReference>
<evidence type="ECO:0000313" key="2">
    <source>
        <dbReference type="EMBL" id="VVE52283.1"/>
    </source>
</evidence>
<protein>
    <submittedName>
        <fullName evidence="2">Anti-sigma factor</fullName>
    </submittedName>
</protein>
<dbReference type="Pfam" id="PF13490">
    <property type="entry name" value="zf-HC2"/>
    <property type="match status" value="1"/>
</dbReference>